<dbReference type="RefSeq" id="WP_103787403.1">
    <property type="nucleotide sequence ID" value="NZ_PQVF01000001.1"/>
</dbReference>
<sequence>MENQKNIWLLAPTFGTILFVVLYVVATLFYPGGSQVDKSSIGFSWINNYWCNLLNENAINGRHNPAKPIAMTGMFVLCLTLTNFWFLFSRHINIGKSIRLVIQISGAIAMTIAFFLFTNINHDIVTNLASTFGFIATVGTFIGLYKTKWYGLFAFGLLNILLIGLNNYLYYNNGLIIYLPIVQKISFATFLIWVCSIDINLYRMKTLTDTTQVKKRS</sequence>
<keyword evidence="1" id="KW-0812">Transmembrane</keyword>
<keyword evidence="1" id="KW-1133">Transmembrane helix</keyword>
<keyword evidence="3" id="KW-1185">Reference proteome</keyword>
<dbReference type="Proteomes" id="UP000236893">
    <property type="component" value="Unassembled WGS sequence"/>
</dbReference>
<dbReference type="AlphaFoldDB" id="A0A2S5A9M6"/>
<gene>
    <name evidence="2" type="ORF">C3K47_02045</name>
</gene>
<evidence type="ECO:0000256" key="1">
    <source>
        <dbReference type="SAM" id="Phobius"/>
    </source>
</evidence>
<name>A0A2S5A9M6_9SPHI</name>
<feature type="transmembrane region" description="Helical" evidence="1">
    <location>
        <begin position="100"/>
        <end position="118"/>
    </location>
</feature>
<organism evidence="2 3">
    <name type="scientific">Solitalea longa</name>
    <dbReference type="NCBI Taxonomy" id="2079460"/>
    <lineage>
        <taxon>Bacteria</taxon>
        <taxon>Pseudomonadati</taxon>
        <taxon>Bacteroidota</taxon>
        <taxon>Sphingobacteriia</taxon>
        <taxon>Sphingobacteriales</taxon>
        <taxon>Sphingobacteriaceae</taxon>
        <taxon>Solitalea</taxon>
    </lineage>
</organism>
<evidence type="ECO:0008006" key="4">
    <source>
        <dbReference type="Google" id="ProtNLM"/>
    </source>
</evidence>
<feature type="transmembrane region" description="Helical" evidence="1">
    <location>
        <begin position="124"/>
        <end position="145"/>
    </location>
</feature>
<feature type="transmembrane region" description="Helical" evidence="1">
    <location>
        <begin position="152"/>
        <end position="169"/>
    </location>
</feature>
<reference evidence="2 3" key="1">
    <citation type="submission" date="2018-01" db="EMBL/GenBank/DDBJ databases">
        <authorList>
            <person name="Gaut B.S."/>
            <person name="Morton B.R."/>
            <person name="Clegg M.T."/>
            <person name="Duvall M.R."/>
        </authorList>
    </citation>
    <scope>NUCLEOTIDE SEQUENCE [LARGE SCALE GENOMIC DNA]</scope>
    <source>
        <strain evidence="2 3">HR-AV</strain>
    </source>
</reference>
<accession>A0A2S5A9M6</accession>
<feature type="transmembrane region" description="Helical" evidence="1">
    <location>
        <begin position="69"/>
        <end position="88"/>
    </location>
</feature>
<evidence type="ECO:0000313" key="3">
    <source>
        <dbReference type="Proteomes" id="UP000236893"/>
    </source>
</evidence>
<proteinExistence type="predicted"/>
<dbReference type="EMBL" id="PQVF01000001">
    <property type="protein sequence ID" value="POY39301.1"/>
    <property type="molecule type" value="Genomic_DNA"/>
</dbReference>
<comment type="caution">
    <text evidence="2">The sequence shown here is derived from an EMBL/GenBank/DDBJ whole genome shotgun (WGS) entry which is preliminary data.</text>
</comment>
<protein>
    <recommendedName>
        <fullName evidence="4">DUF998 domain-containing protein</fullName>
    </recommendedName>
</protein>
<dbReference type="OrthoDB" id="7067097at2"/>
<feature type="transmembrane region" description="Helical" evidence="1">
    <location>
        <begin position="175"/>
        <end position="195"/>
    </location>
</feature>
<feature type="transmembrane region" description="Helical" evidence="1">
    <location>
        <begin position="7"/>
        <end position="30"/>
    </location>
</feature>
<keyword evidence="1" id="KW-0472">Membrane</keyword>
<evidence type="ECO:0000313" key="2">
    <source>
        <dbReference type="EMBL" id="POY39301.1"/>
    </source>
</evidence>